<dbReference type="EMBL" id="OW150024">
    <property type="protein sequence ID" value="CAH2031116.1"/>
    <property type="molecule type" value="Genomic_DNA"/>
</dbReference>
<feature type="domain" description="Prephenate/arogenate dehydrogenase" evidence="2">
    <location>
        <begin position="7"/>
        <end position="288"/>
    </location>
</feature>
<keyword evidence="1 3" id="KW-0560">Oxidoreductase</keyword>
<dbReference type="InterPro" id="IPR050812">
    <property type="entry name" value="Preph/Arog_dehydrog"/>
</dbReference>
<sequence length="288" mass="30637">MTRPLIRTMTVIGVGLIGGSFARALKGSGAVERVIGVDRDQENLKTALELGVVDEAAPSLADGVRAADLVFLAVPVRSVAAVVAELAPHLAGGCIVTDGGSVKDELVRQCEALLPAGVAFVGGHPIAGTEHSGAAASFAELFKGRRCILTPTATTDAAALQTVRRLWEAAGSRVESMDPLTHDRVFAAVSHLPHMVAYALVHAVAASAEEEENILAFSAGGFRDFTRIASSDPVMWRDIALMNRGPLLDLLDRYADELAALRQRVESGDGTWLEQFFRTSKRLRDEIT</sequence>
<gene>
    <name evidence="3" type="ORF">GEAMG1_1286</name>
</gene>
<dbReference type="PROSITE" id="PS51176">
    <property type="entry name" value="PDH_ADH"/>
    <property type="match status" value="1"/>
</dbReference>
<dbReference type="Proteomes" id="UP001295463">
    <property type="component" value="Chromosome"/>
</dbReference>
<evidence type="ECO:0000256" key="1">
    <source>
        <dbReference type="ARBA" id="ARBA00023002"/>
    </source>
</evidence>
<dbReference type="Pfam" id="PF02153">
    <property type="entry name" value="PDH_N"/>
    <property type="match status" value="1"/>
</dbReference>
<dbReference type="SUPFAM" id="SSF48179">
    <property type="entry name" value="6-phosphogluconate dehydrogenase C-terminal domain-like"/>
    <property type="match status" value="1"/>
</dbReference>
<proteinExistence type="predicted"/>
<reference evidence="3 4" key="1">
    <citation type="submission" date="2022-03" db="EMBL/GenBank/DDBJ databases">
        <authorList>
            <person name="Koch H."/>
        </authorList>
    </citation>
    <scope>NUCLEOTIDE SEQUENCE [LARGE SCALE GENOMIC DNA]</scope>
    <source>
        <strain evidence="3 4">G1</strain>
    </source>
</reference>
<dbReference type="Pfam" id="PF20463">
    <property type="entry name" value="PDH_C"/>
    <property type="match status" value="1"/>
</dbReference>
<organism evidence="3 4">
    <name type="scientific">Trichlorobacter ammonificans</name>
    <dbReference type="NCBI Taxonomy" id="2916410"/>
    <lineage>
        <taxon>Bacteria</taxon>
        <taxon>Pseudomonadati</taxon>
        <taxon>Thermodesulfobacteriota</taxon>
        <taxon>Desulfuromonadia</taxon>
        <taxon>Geobacterales</taxon>
        <taxon>Geobacteraceae</taxon>
        <taxon>Trichlorobacter</taxon>
    </lineage>
</organism>
<dbReference type="InterPro" id="IPR046826">
    <property type="entry name" value="PDH_N"/>
</dbReference>
<dbReference type="PANTHER" id="PTHR21363">
    <property type="entry name" value="PREPHENATE DEHYDROGENASE"/>
    <property type="match status" value="1"/>
</dbReference>
<dbReference type="InterPro" id="IPR036291">
    <property type="entry name" value="NAD(P)-bd_dom_sf"/>
</dbReference>
<evidence type="ECO:0000259" key="2">
    <source>
        <dbReference type="PROSITE" id="PS51176"/>
    </source>
</evidence>
<name>A0ABM9D7G7_9BACT</name>
<dbReference type="Gene3D" id="3.40.50.720">
    <property type="entry name" value="NAD(P)-binding Rossmann-like Domain"/>
    <property type="match status" value="1"/>
</dbReference>
<dbReference type="Gene3D" id="1.10.3660.10">
    <property type="entry name" value="6-phosphogluconate dehydrogenase C-terminal like domain"/>
    <property type="match status" value="1"/>
</dbReference>
<dbReference type="PANTHER" id="PTHR21363:SF0">
    <property type="entry name" value="PREPHENATE DEHYDROGENASE [NADP(+)]"/>
    <property type="match status" value="1"/>
</dbReference>
<evidence type="ECO:0000313" key="3">
    <source>
        <dbReference type="EMBL" id="CAH2031116.1"/>
    </source>
</evidence>
<dbReference type="EC" id="1.3.1.12" evidence="3"/>
<dbReference type="InterPro" id="IPR046825">
    <property type="entry name" value="PDH_C"/>
</dbReference>
<dbReference type="SUPFAM" id="SSF51735">
    <property type="entry name" value="NAD(P)-binding Rossmann-fold domains"/>
    <property type="match status" value="1"/>
</dbReference>
<protein>
    <submittedName>
        <fullName evidence="3">Prephenate dehydrogenase</fullName>
        <ecNumber evidence="3">1.3.1.12</ecNumber>
    </submittedName>
</protein>
<keyword evidence="4" id="KW-1185">Reference proteome</keyword>
<accession>A0ABM9D7G7</accession>
<dbReference type="InterPro" id="IPR003099">
    <property type="entry name" value="Prephen_DH"/>
</dbReference>
<evidence type="ECO:0000313" key="4">
    <source>
        <dbReference type="Proteomes" id="UP001295463"/>
    </source>
</evidence>
<dbReference type="InterPro" id="IPR008927">
    <property type="entry name" value="6-PGluconate_DH-like_C_sf"/>
</dbReference>
<dbReference type="GO" id="GO:0008977">
    <property type="term" value="F:prephenate dehydrogenase (NAD+) activity"/>
    <property type="evidence" value="ECO:0007669"/>
    <property type="project" value="UniProtKB-EC"/>
</dbReference>
<dbReference type="RefSeq" id="WP_305731957.1">
    <property type="nucleotide sequence ID" value="NZ_OW150024.1"/>
</dbReference>